<dbReference type="InterPro" id="IPR029063">
    <property type="entry name" value="SAM-dependent_MTases_sf"/>
</dbReference>
<evidence type="ECO:0000313" key="4">
    <source>
        <dbReference type="Proteomes" id="UP000002033"/>
    </source>
</evidence>
<dbReference type="EMBL" id="CP002083">
    <property type="protein sequence ID" value="ADJ23282.1"/>
    <property type="molecule type" value="Genomic_DNA"/>
</dbReference>
<dbReference type="RefSeq" id="WP_013215497.1">
    <property type="nucleotide sequence ID" value="NC_014313.1"/>
</dbReference>
<dbReference type="Gene3D" id="3.40.50.150">
    <property type="entry name" value="Vaccinia Virus protein VP39"/>
    <property type="match status" value="1"/>
</dbReference>
<feature type="domain" description="Methyltransferase" evidence="2">
    <location>
        <begin position="159"/>
        <end position="295"/>
    </location>
</feature>
<dbReference type="CDD" id="cd02440">
    <property type="entry name" value="AdoMet_MTases"/>
    <property type="match status" value="1"/>
</dbReference>
<dbReference type="PANTHER" id="PTHR13369:SF3">
    <property type="entry name" value="METHYLTRANSFERASE DOMAIN-CONTAINING PROTEIN"/>
    <property type="match status" value="1"/>
</dbReference>
<dbReference type="OrthoDB" id="5502211at2"/>
<evidence type="ECO:0000259" key="2">
    <source>
        <dbReference type="Pfam" id="PF13679"/>
    </source>
</evidence>
<protein>
    <submittedName>
        <fullName evidence="3">SAM-dependent methyltransferase</fullName>
    </submittedName>
</protein>
<dbReference type="InterPro" id="IPR025714">
    <property type="entry name" value="Methyltranfer_dom"/>
</dbReference>
<dbReference type="KEGG" id="hdn:Hden_1470"/>
<evidence type="ECO:0000256" key="1">
    <source>
        <dbReference type="SAM" id="MobiDB-lite"/>
    </source>
</evidence>
<sequence length="393" mass="42772">MTRKDPQKAEFIAALAAALEGKTFIKLTLGKFRGEGEASKAVATLVALKDVPHLKLVTSFARKDDTKTFSINDGINAVKVLIGETYLSATLFSAERDVTLTYSKKREPHLTSGKPTLKPTEPVAHDRSKSYLVPPDRPYLKALQVSDAEGRVKPTMQGKYRQICRFIEIFDGLLKEGKRDGAQTPLSILDIGSGKGYLTFALYDHLTTALGQDCRMTGIEVRSDLVKLCNELARALKFSGLSFDAVEAQQKRAAADVVIALHACDTATDDALALGIGADAKMILVAPCCQHELAPQINDAHAGLAGIIKYPLLKQRQADLVTDAARALLLEASGYKVKVIEFVSTEHTAKNILIAATRSASVNRDRAKRQYQELKRATGFVTQHLVAQLKGVE</sequence>
<dbReference type="PANTHER" id="PTHR13369">
    <property type="match status" value="1"/>
</dbReference>
<dbReference type="HOGENOM" id="CLU_031012_0_0_5"/>
<dbReference type="GO" id="GO:0032259">
    <property type="term" value="P:methylation"/>
    <property type="evidence" value="ECO:0007669"/>
    <property type="project" value="UniProtKB-KW"/>
</dbReference>
<dbReference type="eggNOG" id="COG0500">
    <property type="taxonomic scope" value="Bacteria"/>
</dbReference>
<gene>
    <name evidence="3" type="ordered locus">Hden_1470</name>
</gene>
<accession>D8JXS3</accession>
<dbReference type="STRING" id="582899.Hden_1470"/>
<reference evidence="4" key="1">
    <citation type="journal article" date="2011" name="J. Bacteriol.">
        <title>Genome sequences of eight morphologically diverse alphaproteobacteria.</title>
        <authorList>
            <consortium name="US DOE Joint Genome Institute"/>
            <person name="Brown P.J."/>
            <person name="Kysela D.T."/>
            <person name="Buechlein A."/>
            <person name="Hemmerich C."/>
            <person name="Brun Y.V."/>
        </authorList>
    </citation>
    <scope>NUCLEOTIDE SEQUENCE [LARGE SCALE GENOMIC DNA]</scope>
    <source>
        <strain evidence="4">ATCC 51888 / DSM 1869 / NCIB 11706 / TK 0415</strain>
    </source>
</reference>
<keyword evidence="4" id="KW-1185">Reference proteome</keyword>
<evidence type="ECO:0000313" key="3">
    <source>
        <dbReference type="EMBL" id="ADJ23282.1"/>
    </source>
</evidence>
<dbReference type="GO" id="GO:0008168">
    <property type="term" value="F:methyltransferase activity"/>
    <property type="evidence" value="ECO:0007669"/>
    <property type="project" value="UniProtKB-KW"/>
</dbReference>
<dbReference type="Pfam" id="PF13679">
    <property type="entry name" value="Methyltransf_32"/>
    <property type="match status" value="1"/>
</dbReference>
<organism evidence="3 4">
    <name type="scientific">Hyphomicrobium denitrificans (strain ATCC 51888 / DSM 1869 / NCIMB 11706 / TK 0415)</name>
    <dbReference type="NCBI Taxonomy" id="582899"/>
    <lineage>
        <taxon>Bacteria</taxon>
        <taxon>Pseudomonadati</taxon>
        <taxon>Pseudomonadota</taxon>
        <taxon>Alphaproteobacteria</taxon>
        <taxon>Hyphomicrobiales</taxon>
        <taxon>Hyphomicrobiaceae</taxon>
        <taxon>Hyphomicrobium</taxon>
    </lineage>
</organism>
<dbReference type="GO" id="GO:0005737">
    <property type="term" value="C:cytoplasm"/>
    <property type="evidence" value="ECO:0007669"/>
    <property type="project" value="TreeGrafter"/>
</dbReference>
<feature type="region of interest" description="Disordered" evidence="1">
    <location>
        <begin position="105"/>
        <end position="129"/>
    </location>
</feature>
<proteinExistence type="predicted"/>
<keyword evidence="3" id="KW-0489">Methyltransferase</keyword>
<dbReference type="Proteomes" id="UP000002033">
    <property type="component" value="Chromosome"/>
</dbReference>
<dbReference type="SUPFAM" id="SSF53335">
    <property type="entry name" value="S-adenosyl-L-methionine-dependent methyltransferases"/>
    <property type="match status" value="1"/>
</dbReference>
<dbReference type="AlphaFoldDB" id="D8JXS3"/>
<keyword evidence="3" id="KW-0808">Transferase</keyword>
<name>D8JXS3_HYPDA</name>